<feature type="domain" description="C2H2-type" evidence="19">
    <location>
        <begin position="970"/>
        <end position="997"/>
    </location>
</feature>
<dbReference type="SUPFAM" id="SSF54236">
    <property type="entry name" value="Ubiquitin-like"/>
    <property type="match status" value="1"/>
</dbReference>
<dbReference type="InterPro" id="IPR036236">
    <property type="entry name" value="Znf_C2H2_sf"/>
</dbReference>
<evidence type="ECO:0000256" key="13">
    <source>
        <dbReference type="ARBA" id="ARBA00053345"/>
    </source>
</evidence>
<dbReference type="GO" id="GO:0005634">
    <property type="term" value="C:nucleus"/>
    <property type="evidence" value="ECO:0007669"/>
    <property type="project" value="UniProtKB-SubCell"/>
</dbReference>
<dbReference type="PANTHER" id="PTHR23226">
    <property type="entry name" value="ZINC FINGER AND SCAN DOMAIN-CONTAINING"/>
    <property type="match status" value="1"/>
</dbReference>
<dbReference type="InterPro" id="IPR006612">
    <property type="entry name" value="THAP_Znf"/>
</dbReference>
<feature type="binding site" evidence="16">
    <location>
        <position position="235"/>
    </location>
    <ligand>
        <name>Zn(2+)</name>
        <dbReference type="ChEBI" id="CHEBI:29105"/>
    </ligand>
</feature>
<evidence type="ECO:0000259" key="20">
    <source>
        <dbReference type="PROSITE" id="PS50950"/>
    </source>
</evidence>
<reference evidence="22 23" key="1">
    <citation type="journal article" date="2014" name="Nat. Commun.">
        <title>Molecular traces of alternative social organization in a termite genome.</title>
        <authorList>
            <person name="Terrapon N."/>
            <person name="Li C."/>
            <person name="Robertson H.M."/>
            <person name="Ji L."/>
            <person name="Meng X."/>
            <person name="Booth W."/>
            <person name="Chen Z."/>
            <person name="Childers C.P."/>
            <person name="Glastad K.M."/>
            <person name="Gokhale K."/>
            <person name="Gowin J."/>
            <person name="Gronenberg W."/>
            <person name="Hermansen R.A."/>
            <person name="Hu H."/>
            <person name="Hunt B.G."/>
            <person name="Huylmans A.K."/>
            <person name="Khalil S.M."/>
            <person name="Mitchell R.D."/>
            <person name="Munoz-Torres M.C."/>
            <person name="Mustard J.A."/>
            <person name="Pan H."/>
            <person name="Reese J.T."/>
            <person name="Scharf M.E."/>
            <person name="Sun F."/>
            <person name="Vogel H."/>
            <person name="Xiao J."/>
            <person name="Yang W."/>
            <person name="Yang Z."/>
            <person name="Yang Z."/>
            <person name="Zhou J."/>
            <person name="Zhu J."/>
            <person name="Brent C.S."/>
            <person name="Elsik C.G."/>
            <person name="Goodisman M.A."/>
            <person name="Liberles D.A."/>
            <person name="Roe R.M."/>
            <person name="Vargo E.L."/>
            <person name="Vilcinskas A."/>
            <person name="Wang J."/>
            <person name="Bornberg-Bauer E."/>
            <person name="Korb J."/>
            <person name="Zhang G."/>
            <person name="Liebig J."/>
        </authorList>
    </citation>
    <scope>NUCLEOTIDE SEQUENCE [LARGE SCALE GENOMIC DNA]</scope>
    <source>
        <tissue evidence="22">Whole organism</tissue>
    </source>
</reference>
<feature type="domain" description="C2H2-type" evidence="19">
    <location>
        <begin position="526"/>
        <end position="553"/>
    </location>
</feature>
<keyword evidence="6 14" id="KW-0863">Zinc-finger</keyword>
<evidence type="ECO:0000256" key="6">
    <source>
        <dbReference type="ARBA" id="ARBA00022771"/>
    </source>
</evidence>
<dbReference type="FunFam" id="3.30.160.60:FF:000634">
    <property type="entry name" value="Zinc finger X-chromosomal protein"/>
    <property type="match status" value="1"/>
</dbReference>
<comment type="subcellular location">
    <subcellularLocation>
        <location evidence="1">Nucleus</location>
    </subcellularLocation>
</comment>
<feature type="domain" description="C2H2-type" evidence="19">
    <location>
        <begin position="942"/>
        <end position="969"/>
    </location>
</feature>
<keyword evidence="4 16" id="KW-0479">Metal-binding</keyword>
<feature type="domain" description="C2H2-type" evidence="19">
    <location>
        <begin position="733"/>
        <end position="760"/>
    </location>
</feature>
<dbReference type="FunFam" id="3.30.160.60:FF:001498">
    <property type="entry name" value="Zinc finger protein 404"/>
    <property type="match status" value="1"/>
</dbReference>
<evidence type="ECO:0000256" key="7">
    <source>
        <dbReference type="ARBA" id="ARBA00022833"/>
    </source>
</evidence>
<evidence type="ECO:0000256" key="15">
    <source>
        <dbReference type="PROSITE-ProRule" id="PRU00309"/>
    </source>
</evidence>
<dbReference type="Pfam" id="PF00240">
    <property type="entry name" value="ubiquitin"/>
    <property type="match status" value="1"/>
</dbReference>
<feature type="domain" description="C2H2-type" evidence="19">
    <location>
        <begin position="677"/>
        <end position="704"/>
    </location>
</feature>
<dbReference type="FunFam" id="3.30.160.60:FF:001370">
    <property type="entry name" value="Zinc finger protein"/>
    <property type="match status" value="1"/>
</dbReference>
<dbReference type="GO" id="GO:0000978">
    <property type="term" value="F:RNA polymerase II cis-regulatory region sequence-specific DNA binding"/>
    <property type="evidence" value="ECO:0007669"/>
    <property type="project" value="TreeGrafter"/>
</dbReference>
<dbReference type="OMA" id="YYQHRMI"/>
<dbReference type="Pfam" id="PF12874">
    <property type="entry name" value="zf-met"/>
    <property type="match status" value="1"/>
</dbReference>
<name>A0A067QQP6_ZOONE</name>
<dbReference type="GO" id="GO:0000981">
    <property type="term" value="F:DNA-binding transcription factor activity, RNA polymerase II-specific"/>
    <property type="evidence" value="ECO:0007669"/>
    <property type="project" value="TreeGrafter"/>
</dbReference>
<feature type="domain" description="C2H2-type" evidence="19">
    <location>
        <begin position="914"/>
        <end position="941"/>
    </location>
</feature>
<keyword evidence="23" id="KW-1185">Reference proteome</keyword>
<feature type="domain" description="C2H2-type" evidence="19">
    <location>
        <begin position="1054"/>
        <end position="1078"/>
    </location>
</feature>
<dbReference type="InParanoid" id="A0A067QQP6"/>
<evidence type="ECO:0000313" key="22">
    <source>
        <dbReference type="EMBL" id="KDR07021.1"/>
    </source>
</evidence>
<feature type="domain" description="C2H2-type" evidence="19">
    <location>
        <begin position="554"/>
        <end position="581"/>
    </location>
</feature>
<sequence length="1078" mass="122984">MDKATSVMKVVLKNSSGESITVSIYPEDTIQDLKNRIQDEVGIHLDLNQLNNNGLKVTDDQKVVDYISSGLNPSLGFGFSKNDMSCGTPPLNCIVPGCANNKMTCPERMFFTLPILKDKRSQWLTVCKREDLLENMELSLAVCSDHFIEEQFTTSSSRRLIEDAVPTVFPVVHSSCGKNCMLATQDVCEEEETVFIDNCETVIKTESDIDSNVDELMGDDGSAVWKHPGQLCRLCANNTGDVIYIFSSAGKQLNIAEKINTSLPVSVQQTDPLPKQVCSSCVVKLDMCYEFSQSCINAEEKLKSLMKLKQFWTQFPGESISSSVWGRNSILKMESNSEVYGESLKFKKENLKLCSSSSHIQNNRYKELDVNEQIKNVFCCPLCCEGQMMACCNEEETSPVMTDTNMKSDRLPSDGRQSFDLFKEPNNSSAKENSSSDKADISTDCTNHFQSNVVYEVRDEEGNNYTFVESGIGWWNDESALESAEIIIETLNSEEAKVLCNLDDEDRVPANSWNLVGQMETEGSSFMCQLCGVSFSSEELCLDHSKIHAEEGCYPCSLCGMCFSSELDITSHLEEHKVEEKKARTKISKGRITCSICSRRFNNEKTLNEHTCGTSDTKQFRCETCKKAYISEERLRFHRRFHEGARPNYCVQCGKEFDNEGSLYYHTRMVHEGVRPFCCEECGKRFYSNARLEAHKRVHSGERPFECEVCGRRFYDRETLKGHYITHMSVKPFQCDLCGVCCGRKSMLKQHVRIHHSNKCMPKRVPSLIHYFCKICNETFTSSSDVLTHRTTHWGTICNGSSENKETKPHMCEYCGESFSMVNLLGKHRKQEHPDEQPYVCSICKETSRTLYEARAHRKTHTSIDDLDGKEKIKLDPDKVVTQKVFICEECGMPLPGRRKFMAHMKAHRMDLPFECSVCRKKFTEKQRLLVHMRLHTGEKPYSCSECGKRFTQSSALYTHALLHTGEKPHSCDICGKAFRIKADRDNHRRTHTGEKPYRCEFCAKQFRTGQVYYQHRMIHTGERRFPCDVCGKAFKRSHTLVVHKRIHTGEKPNICDICGRGFRQRTDMKKHRALHAV</sequence>
<dbReference type="InterPro" id="IPR000626">
    <property type="entry name" value="Ubiquitin-like_dom"/>
</dbReference>
<evidence type="ECO:0000256" key="10">
    <source>
        <dbReference type="ARBA" id="ARBA00023163"/>
    </source>
</evidence>
<dbReference type="GO" id="GO:0008270">
    <property type="term" value="F:zinc ion binding"/>
    <property type="evidence" value="ECO:0007669"/>
    <property type="project" value="UniProtKB-UniRule"/>
</dbReference>
<feature type="domain" description="C2H2-type" evidence="19">
    <location>
        <begin position="771"/>
        <end position="795"/>
    </location>
</feature>
<accession>A0A067QQP6</accession>
<dbReference type="Pfam" id="PF13912">
    <property type="entry name" value="zf-C2H2_6"/>
    <property type="match status" value="1"/>
</dbReference>
<dbReference type="SMART" id="SM00692">
    <property type="entry name" value="DM3"/>
    <property type="match status" value="1"/>
</dbReference>
<feature type="domain" description="C2H2-type" evidence="19">
    <location>
        <begin position="998"/>
        <end position="1025"/>
    </location>
</feature>
<comment type="similarity">
    <text evidence="2">Belongs to the krueppel C2H2-type zinc-finger protein family.</text>
</comment>
<dbReference type="Gene3D" id="3.30.160.60">
    <property type="entry name" value="Classic Zinc Finger"/>
    <property type="match status" value="13"/>
</dbReference>
<evidence type="ECO:0000259" key="21">
    <source>
        <dbReference type="PROSITE" id="PS51915"/>
    </source>
</evidence>
<dbReference type="PROSITE" id="PS50053">
    <property type="entry name" value="UBIQUITIN_2"/>
    <property type="match status" value="1"/>
</dbReference>
<evidence type="ECO:0000259" key="19">
    <source>
        <dbReference type="PROSITE" id="PS50157"/>
    </source>
</evidence>
<keyword evidence="5" id="KW-0677">Repeat</keyword>
<dbReference type="SMART" id="SM00980">
    <property type="entry name" value="THAP"/>
    <property type="match status" value="1"/>
</dbReference>
<dbReference type="EMBL" id="KK853519">
    <property type="protein sequence ID" value="KDR07021.1"/>
    <property type="molecule type" value="Genomic_DNA"/>
</dbReference>
<evidence type="ECO:0000256" key="12">
    <source>
        <dbReference type="ARBA" id="ARBA00023843"/>
    </source>
</evidence>
<evidence type="ECO:0000256" key="11">
    <source>
        <dbReference type="ARBA" id="ARBA00023242"/>
    </source>
</evidence>
<keyword evidence="3" id="KW-0302">Gap protein</keyword>
<dbReference type="Pfam" id="PF05485">
    <property type="entry name" value="THAP"/>
    <property type="match status" value="1"/>
</dbReference>
<dbReference type="Gene3D" id="3.40.1800.20">
    <property type="match status" value="1"/>
</dbReference>
<evidence type="ECO:0000256" key="8">
    <source>
        <dbReference type="ARBA" id="ARBA00023015"/>
    </source>
</evidence>
<keyword evidence="10" id="KW-0804">Transcription</keyword>
<dbReference type="PROSITE" id="PS50157">
    <property type="entry name" value="ZINC_FINGER_C2H2_2"/>
    <property type="match status" value="16"/>
</dbReference>
<dbReference type="PROSITE" id="PS51915">
    <property type="entry name" value="ZAD"/>
    <property type="match status" value="1"/>
</dbReference>
<evidence type="ECO:0000256" key="16">
    <source>
        <dbReference type="PROSITE-ProRule" id="PRU01263"/>
    </source>
</evidence>
<protein>
    <recommendedName>
        <fullName evidence="12">Protein krueppel</fullName>
    </recommendedName>
</protein>
<feature type="domain" description="C2H2-type" evidence="19">
    <location>
        <begin position="1026"/>
        <end position="1053"/>
    </location>
</feature>
<dbReference type="FunFam" id="3.30.160.60:FF:000182">
    <property type="entry name" value="zinc finger protein 366"/>
    <property type="match status" value="1"/>
</dbReference>
<dbReference type="GO" id="GO:0035282">
    <property type="term" value="P:segmentation"/>
    <property type="evidence" value="ECO:0007669"/>
    <property type="project" value="UniProtKB-KW"/>
</dbReference>
<feature type="domain" description="THAP-type" evidence="20">
    <location>
        <begin position="89"/>
        <end position="169"/>
    </location>
</feature>
<dbReference type="PROSITE" id="PS00028">
    <property type="entry name" value="ZINC_FINGER_C2H2_1"/>
    <property type="match status" value="16"/>
</dbReference>
<evidence type="ECO:0000313" key="23">
    <source>
        <dbReference type="Proteomes" id="UP000027135"/>
    </source>
</evidence>
<dbReference type="FunFam" id="3.30.160.60:FF:000446">
    <property type="entry name" value="Zinc finger protein"/>
    <property type="match status" value="3"/>
</dbReference>
<feature type="domain" description="C2H2-type" evidence="19">
    <location>
        <begin position="620"/>
        <end position="647"/>
    </location>
</feature>
<comment type="function">
    <text evidence="13">Krueppel is a gap class segmentation protein.</text>
</comment>
<feature type="domain" description="C2H2-type" evidence="19">
    <location>
        <begin position="810"/>
        <end position="838"/>
    </location>
</feature>
<dbReference type="PROSITE" id="PS50950">
    <property type="entry name" value="ZF_THAP"/>
    <property type="match status" value="1"/>
</dbReference>
<evidence type="ECO:0000256" key="14">
    <source>
        <dbReference type="PROSITE-ProRule" id="PRU00042"/>
    </source>
</evidence>
<feature type="domain" description="C2H2-type" evidence="19">
    <location>
        <begin position="648"/>
        <end position="676"/>
    </location>
</feature>
<evidence type="ECO:0000256" key="9">
    <source>
        <dbReference type="ARBA" id="ARBA00023125"/>
    </source>
</evidence>
<dbReference type="Gene3D" id="3.10.20.90">
    <property type="entry name" value="Phosphatidylinositol 3-kinase Catalytic Subunit, Chain A, domain 1"/>
    <property type="match status" value="1"/>
</dbReference>
<feature type="binding site" evidence="16">
    <location>
        <position position="278"/>
    </location>
    <ligand>
        <name>Zn(2+)</name>
        <dbReference type="ChEBI" id="CHEBI:29105"/>
    </ligand>
</feature>
<dbReference type="Pfam" id="PF07776">
    <property type="entry name" value="zf-AD"/>
    <property type="match status" value="1"/>
</dbReference>
<dbReference type="SUPFAM" id="SSF57716">
    <property type="entry name" value="Glucocorticoid receptor-like (DNA-binding domain)"/>
    <property type="match status" value="2"/>
</dbReference>
<dbReference type="SMART" id="SM00355">
    <property type="entry name" value="ZnF_C2H2"/>
    <property type="match status" value="18"/>
</dbReference>
<dbReference type="SMART" id="SM00868">
    <property type="entry name" value="zf-AD"/>
    <property type="match status" value="1"/>
</dbReference>
<dbReference type="eggNOG" id="KOG1721">
    <property type="taxonomic scope" value="Eukaryota"/>
</dbReference>
<keyword evidence="7 16" id="KW-0862">Zinc</keyword>
<gene>
    <name evidence="22" type="ORF">L798_03479</name>
</gene>
<evidence type="ECO:0000256" key="3">
    <source>
        <dbReference type="ARBA" id="ARBA00022492"/>
    </source>
</evidence>
<dbReference type="AlphaFoldDB" id="A0A067QQP6"/>
<evidence type="ECO:0000256" key="4">
    <source>
        <dbReference type="ARBA" id="ARBA00022723"/>
    </source>
</evidence>
<feature type="domain" description="C2H2-type" evidence="19">
    <location>
        <begin position="705"/>
        <end position="732"/>
    </location>
</feature>
<feature type="domain" description="C2H2-type" evidence="19">
    <location>
        <begin position="886"/>
        <end position="913"/>
    </location>
</feature>
<feature type="binding site" evidence="16">
    <location>
        <position position="281"/>
    </location>
    <ligand>
        <name>Zn(2+)</name>
        <dbReference type="ChEBI" id="CHEBI:29105"/>
    </ligand>
</feature>
<dbReference type="FunFam" id="3.30.160.60:FF:001954">
    <property type="entry name" value="Zinc finger protein 787"/>
    <property type="match status" value="1"/>
</dbReference>
<evidence type="ECO:0000256" key="1">
    <source>
        <dbReference type="ARBA" id="ARBA00004123"/>
    </source>
</evidence>
<dbReference type="SUPFAM" id="SSF57667">
    <property type="entry name" value="beta-beta-alpha zinc fingers"/>
    <property type="match status" value="10"/>
</dbReference>
<dbReference type="InterPro" id="IPR013087">
    <property type="entry name" value="Znf_C2H2_type"/>
</dbReference>
<evidence type="ECO:0000256" key="17">
    <source>
        <dbReference type="SAM" id="MobiDB-lite"/>
    </source>
</evidence>
<feature type="domain" description="Ubiquitin-like" evidence="18">
    <location>
        <begin position="8"/>
        <end position="66"/>
    </location>
</feature>
<keyword evidence="9 15" id="KW-0238">DNA-binding</keyword>
<organism evidence="22 23">
    <name type="scientific">Zootermopsis nevadensis</name>
    <name type="common">Dampwood termite</name>
    <dbReference type="NCBI Taxonomy" id="136037"/>
    <lineage>
        <taxon>Eukaryota</taxon>
        <taxon>Metazoa</taxon>
        <taxon>Ecdysozoa</taxon>
        <taxon>Arthropoda</taxon>
        <taxon>Hexapoda</taxon>
        <taxon>Insecta</taxon>
        <taxon>Pterygota</taxon>
        <taxon>Neoptera</taxon>
        <taxon>Polyneoptera</taxon>
        <taxon>Dictyoptera</taxon>
        <taxon>Blattodea</taxon>
        <taxon>Blattoidea</taxon>
        <taxon>Termitoidae</taxon>
        <taxon>Termopsidae</taxon>
        <taxon>Zootermopsis</taxon>
    </lineage>
</organism>
<feature type="region of interest" description="Disordered" evidence="17">
    <location>
        <begin position="402"/>
        <end position="441"/>
    </location>
</feature>
<proteinExistence type="inferred from homology"/>
<feature type="domain" description="ZAD" evidence="21">
    <location>
        <begin position="230"/>
        <end position="305"/>
    </location>
</feature>
<keyword evidence="11" id="KW-0539">Nucleus</keyword>
<keyword evidence="3" id="KW-0217">Developmental protein</keyword>
<keyword evidence="8" id="KW-0805">Transcription regulation</keyword>
<dbReference type="OrthoDB" id="3437960at2759"/>
<dbReference type="Proteomes" id="UP000027135">
    <property type="component" value="Unassembled WGS sequence"/>
</dbReference>
<feature type="binding site" evidence="16">
    <location>
        <position position="232"/>
    </location>
    <ligand>
        <name>Zn(2+)</name>
        <dbReference type="ChEBI" id="CHEBI:29105"/>
    </ligand>
</feature>
<dbReference type="InterPro" id="IPR012934">
    <property type="entry name" value="Znf_AD"/>
</dbReference>
<evidence type="ECO:0000256" key="2">
    <source>
        <dbReference type="ARBA" id="ARBA00006991"/>
    </source>
</evidence>
<evidence type="ECO:0000259" key="18">
    <source>
        <dbReference type="PROSITE" id="PS50053"/>
    </source>
</evidence>
<dbReference type="InterPro" id="IPR029071">
    <property type="entry name" value="Ubiquitin-like_domsf"/>
</dbReference>
<dbReference type="Pfam" id="PF00096">
    <property type="entry name" value="zf-C2H2"/>
    <property type="match status" value="7"/>
</dbReference>
<evidence type="ECO:0000256" key="5">
    <source>
        <dbReference type="ARBA" id="ARBA00022737"/>
    </source>
</evidence>